<reference evidence="1" key="2">
    <citation type="submission" date="2020-09" db="EMBL/GenBank/DDBJ databases">
        <authorList>
            <person name="Sun Q."/>
            <person name="Sedlacek I."/>
        </authorList>
    </citation>
    <scope>NUCLEOTIDE SEQUENCE</scope>
    <source>
        <strain evidence="1">CCM 7905</strain>
    </source>
</reference>
<gene>
    <name evidence="1" type="ORF">GCM10007304_42430</name>
</gene>
<dbReference type="AlphaFoldDB" id="A0A917G5Z9"/>
<dbReference type="NCBIfam" id="TIGR03351">
    <property type="entry name" value="PhnX-like"/>
    <property type="match status" value="1"/>
</dbReference>
<dbReference type="PANTHER" id="PTHR43434:SF19">
    <property type="entry name" value="PHOSPHONOACETALDEHYDE HYDROLASE"/>
    <property type="match status" value="1"/>
</dbReference>
<proteinExistence type="predicted"/>
<dbReference type="InterPro" id="IPR022468">
    <property type="entry name" value="PhnX-like"/>
</dbReference>
<dbReference type="GO" id="GO:0006281">
    <property type="term" value="P:DNA repair"/>
    <property type="evidence" value="ECO:0007669"/>
    <property type="project" value="TreeGrafter"/>
</dbReference>
<sequence length="234" mass="24450">MSTRPNSTGLRPTRPFDLVSLDMAGTTVDEGGLVYEVLAATVVDAAGRPLPDVLLSQWKGTSKKEAIAGLLHGLDADDVSVESVFEDFRSRLITAYRTNPPKPVAGVPEALADLRANGVKVALQTGYSADIADAILEGMGWAVGDTVDALVTSDMVPASRPAPYLVFRTMEATGIIDVRRVLVAGDTPNDILAGHNAGAGFVVGVLSGSFGEEELAKTPLTHLLPSLAEIGNVE</sequence>
<name>A0A917G5Z9_9NOCA</name>
<comment type="caution">
    <text evidence="1">The sequence shown here is derived from an EMBL/GenBank/DDBJ whole genome shotgun (WGS) entry which is preliminary data.</text>
</comment>
<dbReference type="GO" id="GO:0008967">
    <property type="term" value="F:phosphoglycolate phosphatase activity"/>
    <property type="evidence" value="ECO:0007669"/>
    <property type="project" value="TreeGrafter"/>
</dbReference>
<evidence type="ECO:0000313" key="1">
    <source>
        <dbReference type="EMBL" id="GGG24106.1"/>
    </source>
</evidence>
<dbReference type="InterPro" id="IPR023198">
    <property type="entry name" value="PGP-like_dom2"/>
</dbReference>
<organism evidence="1 2">
    <name type="scientific">Rhodococcoides trifolii</name>
    <dbReference type="NCBI Taxonomy" id="908250"/>
    <lineage>
        <taxon>Bacteria</taxon>
        <taxon>Bacillati</taxon>
        <taxon>Actinomycetota</taxon>
        <taxon>Actinomycetes</taxon>
        <taxon>Mycobacteriales</taxon>
        <taxon>Nocardiaceae</taxon>
        <taxon>Rhodococcoides</taxon>
    </lineage>
</organism>
<dbReference type="InterPro" id="IPR023214">
    <property type="entry name" value="HAD_sf"/>
</dbReference>
<evidence type="ECO:0000313" key="2">
    <source>
        <dbReference type="Proteomes" id="UP000654257"/>
    </source>
</evidence>
<dbReference type="InterPro" id="IPR050155">
    <property type="entry name" value="HAD-like_hydrolase_sf"/>
</dbReference>
<dbReference type="RefSeq" id="WP_188546894.1">
    <property type="nucleotide sequence ID" value="NZ_BMCU01000005.1"/>
</dbReference>
<dbReference type="Proteomes" id="UP000654257">
    <property type="component" value="Unassembled WGS sequence"/>
</dbReference>
<dbReference type="PANTHER" id="PTHR43434">
    <property type="entry name" value="PHOSPHOGLYCOLATE PHOSPHATASE"/>
    <property type="match status" value="1"/>
</dbReference>
<reference evidence="1" key="1">
    <citation type="journal article" date="2014" name="Int. J. Syst. Evol. Microbiol.">
        <title>Complete genome sequence of Corynebacterium casei LMG S-19264T (=DSM 44701T), isolated from a smear-ripened cheese.</title>
        <authorList>
            <consortium name="US DOE Joint Genome Institute (JGI-PGF)"/>
            <person name="Walter F."/>
            <person name="Albersmeier A."/>
            <person name="Kalinowski J."/>
            <person name="Ruckert C."/>
        </authorList>
    </citation>
    <scope>NUCLEOTIDE SEQUENCE</scope>
    <source>
        <strain evidence="1">CCM 7905</strain>
    </source>
</reference>
<protein>
    <submittedName>
        <fullName evidence="1">Phosphonoacetaldehyde hydrolase</fullName>
    </submittedName>
</protein>
<dbReference type="SFLD" id="SFLDG01129">
    <property type="entry name" value="C1.5:_HAD__Beta-PGM__Phosphata"/>
    <property type="match status" value="1"/>
</dbReference>
<dbReference type="Pfam" id="PF00702">
    <property type="entry name" value="Hydrolase"/>
    <property type="match status" value="1"/>
</dbReference>
<keyword evidence="1" id="KW-0378">Hydrolase</keyword>
<dbReference type="EMBL" id="BMCU01000005">
    <property type="protein sequence ID" value="GGG24106.1"/>
    <property type="molecule type" value="Genomic_DNA"/>
</dbReference>
<dbReference type="GO" id="GO:0005829">
    <property type="term" value="C:cytosol"/>
    <property type="evidence" value="ECO:0007669"/>
    <property type="project" value="TreeGrafter"/>
</dbReference>
<dbReference type="InterPro" id="IPR036412">
    <property type="entry name" value="HAD-like_sf"/>
</dbReference>
<dbReference type="Gene3D" id="3.40.50.1000">
    <property type="entry name" value="HAD superfamily/HAD-like"/>
    <property type="match status" value="1"/>
</dbReference>
<accession>A0A917G5Z9</accession>
<dbReference type="Gene3D" id="1.10.150.240">
    <property type="entry name" value="Putative phosphatase, domain 2"/>
    <property type="match status" value="1"/>
</dbReference>
<keyword evidence="2" id="KW-1185">Reference proteome</keyword>
<dbReference type="SUPFAM" id="SSF56784">
    <property type="entry name" value="HAD-like"/>
    <property type="match status" value="1"/>
</dbReference>
<dbReference type="SFLD" id="SFLDS00003">
    <property type="entry name" value="Haloacid_Dehalogenase"/>
    <property type="match status" value="1"/>
</dbReference>